<keyword evidence="2" id="KW-1185">Reference proteome</keyword>
<organism evidence="1 2">
    <name type="scientific">Tritonibacter horizontis</name>
    <dbReference type="NCBI Taxonomy" id="1768241"/>
    <lineage>
        <taxon>Bacteria</taxon>
        <taxon>Pseudomonadati</taxon>
        <taxon>Pseudomonadota</taxon>
        <taxon>Alphaproteobacteria</taxon>
        <taxon>Rhodobacterales</taxon>
        <taxon>Paracoccaceae</taxon>
        <taxon>Tritonibacter</taxon>
    </lineage>
</organism>
<evidence type="ECO:0000313" key="1">
    <source>
        <dbReference type="EMBL" id="KUP93229.1"/>
    </source>
</evidence>
<dbReference type="RefSeq" id="WP_068242395.1">
    <property type="nucleotide sequence ID" value="NZ_LPUY01000056.1"/>
</dbReference>
<dbReference type="InterPro" id="IPR011008">
    <property type="entry name" value="Dimeric_a/b-barrel"/>
</dbReference>
<comment type="caution">
    <text evidence="1">The sequence shown here is derived from an EMBL/GenBank/DDBJ whole genome shotgun (WGS) entry which is preliminary data.</text>
</comment>
<name>A0A132BXV3_9RHOB</name>
<gene>
    <name evidence="1" type="ORF">TRIHO_18850</name>
</gene>
<protein>
    <recommendedName>
        <fullName evidence="3">YCII-related domain protein</fullName>
    </recommendedName>
</protein>
<evidence type="ECO:0000313" key="2">
    <source>
        <dbReference type="Proteomes" id="UP000068382"/>
    </source>
</evidence>
<dbReference type="OrthoDB" id="5117987at2"/>
<proteinExistence type="predicted"/>
<dbReference type="EMBL" id="LPUY01000056">
    <property type="protein sequence ID" value="KUP93229.1"/>
    <property type="molecule type" value="Genomic_DNA"/>
</dbReference>
<dbReference type="AlphaFoldDB" id="A0A132BXV3"/>
<sequence>MPQFIFAYHGGKAPETPEAQEKDMAAWMGWFNDMGDAVAIPGNPVGLSKTVSASGIVDNGGANPLSGFTVVETATIEEACALAQGCPSVIDGSGTVEVAEIIELDM</sequence>
<dbReference type="Proteomes" id="UP000068382">
    <property type="component" value="Unassembled WGS sequence"/>
</dbReference>
<accession>A0A132BXV3</accession>
<dbReference type="Gene3D" id="3.30.70.1060">
    <property type="entry name" value="Dimeric alpha+beta barrel"/>
    <property type="match status" value="1"/>
</dbReference>
<dbReference type="SUPFAM" id="SSF54909">
    <property type="entry name" value="Dimeric alpha+beta barrel"/>
    <property type="match status" value="1"/>
</dbReference>
<reference evidence="1 2" key="1">
    <citation type="submission" date="2015-12" db="EMBL/GenBank/DDBJ databases">
        <title>Genome sequence of the marine Rhodobacteraceae strain O3.65, Candidatus Tritonibacter horizontis.</title>
        <authorList>
            <person name="Poehlein A."/>
            <person name="Giebel H.A."/>
            <person name="Voget S."/>
            <person name="Brinkhoff T."/>
        </authorList>
    </citation>
    <scope>NUCLEOTIDE SEQUENCE [LARGE SCALE GENOMIC DNA]</scope>
    <source>
        <strain evidence="1 2">O3.65</strain>
    </source>
</reference>
<evidence type="ECO:0008006" key="3">
    <source>
        <dbReference type="Google" id="ProtNLM"/>
    </source>
</evidence>
<dbReference type="PATRIC" id="fig|1768241.3.peg.1981"/>